<evidence type="ECO:0000313" key="10">
    <source>
        <dbReference type="EMBL" id="KAE9277550.1"/>
    </source>
</evidence>
<reference evidence="12 13" key="1">
    <citation type="submission" date="2018-08" db="EMBL/GenBank/DDBJ databases">
        <title>Genomic investigation of the strawberry pathogen Phytophthora fragariae indicates pathogenicity is determined by transcriptional variation in three key races.</title>
        <authorList>
            <person name="Adams T.M."/>
            <person name="Armitage A.D."/>
            <person name="Sobczyk M.K."/>
            <person name="Bates H.J."/>
            <person name="Dunwell J.M."/>
            <person name="Nellist C.F."/>
            <person name="Harrison R.J."/>
        </authorList>
    </citation>
    <scope>NUCLEOTIDE SEQUENCE [LARGE SCALE GENOMIC DNA]</scope>
    <source>
        <strain evidence="10 14">A4</strain>
        <strain evidence="9 15">BC-1</strain>
        <strain evidence="8 19">BC-23</strain>
        <strain evidence="7 13">NOV-27</strain>
        <strain evidence="6 16">NOV-5</strain>
        <strain evidence="4 17">NOV-71</strain>
        <strain evidence="11 20">NOV-77</strain>
        <strain evidence="2 12">NOV-9</strain>
        <strain evidence="5 21">ONT-3</strain>
        <strain evidence="3 18">SCRP245</strain>
    </source>
</reference>
<protein>
    <recommendedName>
        <fullName evidence="22">Secreted protein</fullName>
    </recommendedName>
</protein>
<evidence type="ECO:0000313" key="7">
    <source>
        <dbReference type="EMBL" id="KAE9171248.1"/>
    </source>
</evidence>
<dbReference type="EMBL" id="QXGF01003025">
    <property type="protein sequence ID" value="KAE8922631.1"/>
    <property type="molecule type" value="Genomic_DNA"/>
</dbReference>
<evidence type="ECO:0008006" key="22">
    <source>
        <dbReference type="Google" id="ProtNLM"/>
    </source>
</evidence>
<accession>A0A6A3WIL8</accession>
<evidence type="ECO:0000313" key="6">
    <source>
        <dbReference type="EMBL" id="KAE9090894.1"/>
    </source>
</evidence>
<feature type="signal peptide" evidence="1">
    <location>
        <begin position="1"/>
        <end position="16"/>
    </location>
</feature>
<dbReference type="EMBL" id="QXFY01003109">
    <property type="protein sequence ID" value="KAE9288545.1"/>
    <property type="molecule type" value="Genomic_DNA"/>
</dbReference>
<keyword evidence="13" id="KW-1185">Reference proteome</keyword>
<dbReference type="Proteomes" id="UP000476176">
    <property type="component" value="Unassembled WGS sequence"/>
</dbReference>
<evidence type="ECO:0000313" key="15">
    <source>
        <dbReference type="Proteomes" id="UP000440367"/>
    </source>
</evidence>
<evidence type="ECO:0000313" key="11">
    <source>
        <dbReference type="EMBL" id="KAE9288545.1"/>
    </source>
</evidence>
<evidence type="ECO:0000313" key="21">
    <source>
        <dbReference type="Proteomes" id="UP000488956"/>
    </source>
</evidence>
<comment type="caution">
    <text evidence="9">The sequence shown here is derived from an EMBL/GenBank/DDBJ whole genome shotgun (WGS) entry which is preliminary data.</text>
</comment>
<keyword evidence="1" id="KW-0732">Signal</keyword>
<dbReference type="Proteomes" id="UP000437068">
    <property type="component" value="Unassembled WGS sequence"/>
</dbReference>
<evidence type="ECO:0000313" key="12">
    <source>
        <dbReference type="Proteomes" id="UP000429523"/>
    </source>
</evidence>
<dbReference type="EMBL" id="QXGB01003357">
    <property type="protein sequence ID" value="KAE9171248.1"/>
    <property type="molecule type" value="Genomic_DNA"/>
</dbReference>
<dbReference type="EMBL" id="QXFZ01003346">
    <property type="protein sequence ID" value="KAE9069635.1"/>
    <property type="molecule type" value="Genomic_DNA"/>
</dbReference>
<dbReference type="AlphaFoldDB" id="A0A6A3WIL8"/>
<evidence type="ECO:0000313" key="3">
    <source>
        <dbReference type="EMBL" id="KAE8972763.1"/>
    </source>
</evidence>
<evidence type="ECO:0000313" key="18">
    <source>
        <dbReference type="Proteomes" id="UP000460718"/>
    </source>
</evidence>
<evidence type="ECO:0000313" key="5">
    <source>
        <dbReference type="EMBL" id="KAE9079034.1"/>
    </source>
</evidence>
<dbReference type="Proteomes" id="UP000460718">
    <property type="component" value="Unassembled WGS sequence"/>
</dbReference>
<evidence type="ECO:0000313" key="2">
    <source>
        <dbReference type="EMBL" id="KAE8922631.1"/>
    </source>
</evidence>
<evidence type="ECO:0000313" key="19">
    <source>
        <dbReference type="Proteomes" id="UP000476176"/>
    </source>
</evidence>
<evidence type="ECO:0000313" key="8">
    <source>
        <dbReference type="EMBL" id="KAE9176010.1"/>
    </source>
</evidence>
<dbReference type="Proteomes" id="UP000433483">
    <property type="component" value="Unassembled WGS sequence"/>
</dbReference>
<sequence length="84" mass="9236">MCSSAWLATVAVTLQCRLIPPGFETVTSRSNRRQTPDPDLPLCDGPLECPLRSCLGPMRLGMAADVANANCRRMQRTGWRSRSS</sequence>
<evidence type="ECO:0000313" key="4">
    <source>
        <dbReference type="EMBL" id="KAE9069635.1"/>
    </source>
</evidence>
<evidence type="ECO:0000313" key="20">
    <source>
        <dbReference type="Proteomes" id="UP000486351"/>
    </source>
</evidence>
<evidence type="ECO:0000313" key="17">
    <source>
        <dbReference type="Proteomes" id="UP000441208"/>
    </source>
</evidence>
<dbReference type="EMBL" id="QXGC01003400">
    <property type="protein sequence ID" value="KAE9176010.1"/>
    <property type="molecule type" value="Genomic_DNA"/>
</dbReference>
<proteinExistence type="predicted"/>
<dbReference type="Proteomes" id="UP000486351">
    <property type="component" value="Unassembled WGS sequence"/>
</dbReference>
<feature type="chain" id="PRO_5036166471" description="Secreted protein" evidence="1">
    <location>
        <begin position="17"/>
        <end position="84"/>
    </location>
</feature>
<evidence type="ECO:0000313" key="14">
    <source>
        <dbReference type="Proteomes" id="UP000437068"/>
    </source>
</evidence>
<dbReference type="Proteomes" id="UP000429523">
    <property type="component" value="Unassembled WGS sequence"/>
</dbReference>
<evidence type="ECO:0000313" key="13">
    <source>
        <dbReference type="Proteomes" id="UP000433483"/>
    </source>
</evidence>
<name>A0A6A3WIL8_9STRA</name>
<organism evidence="9 15">
    <name type="scientific">Phytophthora fragariae</name>
    <dbReference type="NCBI Taxonomy" id="53985"/>
    <lineage>
        <taxon>Eukaryota</taxon>
        <taxon>Sar</taxon>
        <taxon>Stramenopiles</taxon>
        <taxon>Oomycota</taxon>
        <taxon>Peronosporomycetes</taxon>
        <taxon>Peronosporales</taxon>
        <taxon>Peronosporaceae</taxon>
        <taxon>Phytophthora</taxon>
    </lineage>
</organism>
<dbReference type="Proteomes" id="UP000440732">
    <property type="component" value="Unassembled WGS sequence"/>
</dbReference>
<dbReference type="EMBL" id="QXGE01003030">
    <property type="protein sequence ID" value="KAE9277550.1"/>
    <property type="molecule type" value="Genomic_DNA"/>
</dbReference>
<evidence type="ECO:0000313" key="9">
    <source>
        <dbReference type="EMBL" id="KAE9185922.1"/>
    </source>
</evidence>
<dbReference type="EMBL" id="QXFX01002248">
    <property type="protein sequence ID" value="KAE9079034.1"/>
    <property type="molecule type" value="Genomic_DNA"/>
</dbReference>
<dbReference type="EMBL" id="QXGA01002865">
    <property type="protein sequence ID" value="KAE9090894.1"/>
    <property type="molecule type" value="Genomic_DNA"/>
</dbReference>
<evidence type="ECO:0000256" key="1">
    <source>
        <dbReference type="SAM" id="SignalP"/>
    </source>
</evidence>
<dbReference type="Proteomes" id="UP000440367">
    <property type="component" value="Unassembled WGS sequence"/>
</dbReference>
<dbReference type="Proteomes" id="UP000441208">
    <property type="component" value="Unassembled WGS sequence"/>
</dbReference>
<dbReference type="Proteomes" id="UP000488956">
    <property type="component" value="Unassembled WGS sequence"/>
</dbReference>
<gene>
    <name evidence="10" type="ORF">PF001_g25598</name>
    <name evidence="9" type="ORF">PF002_g26028</name>
    <name evidence="8" type="ORF">PF004_g26218</name>
    <name evidence="7" type="ORF">PF005_g27222</name>
    <name evidence="6" type="ORF">PF006_g25050</name>
    <name evidence="4" type="ORF">PF007_g27244</name>
    <name evidence="11" type="ORF">PF008_g26111</name>
    <name evidence="2" type="ORF">PF009_g27105</name>
    <name evidence="5" type="ORF">PF010_g22909</name>
    <name evidence="3" type="ORF">PF011_g25523</name>
</gene>
<dbReference type="EMBL" id="QXFW01003136">
    <property type="protein sequence ID" value="KAE8972763.1"/>
    <property type="molecule type" value="Genomic_DNA"/>
</dbReference>
<dbReference type="EMBL" id="QXGD01002648">
    <property type="protein sequence ID" value="KAE9185922.1"/>
    <property type="molecule type" value="Genomic_DNA"/>
</dbReference>
<evidence type="ECO:0000313" key="16">
    <source>
        <dbReference type="Proteomes" id="UP000440732"/>
    </source>
</evidence>